<sequence>MPLPRMPRRMPTMFLTAPTLLRAGLLALLLAGLPVATFAQTATPPELEGIEASVERGMRDWQIPGLTVSVVKDDAVVWARGFGVRRLGQPAPVDEHTLFNVASVSKAINAAALGILVDEGKLDWDDPVIDHIPGFRLHDPVATTQATVRDLLAHRVGLGRLSGNRIRWISARPRAEQIERLQYLPLEQPFRSGWVYSNELYMVAGELVPATTGMQWEDFVRQRLFAPLGMSRSLAAFAQLQPGENVAMPHQEIDGEVVAIAQRDFDGVAAAASVHGSAVEMARWMRLNLGDTPGTVDGVRILAPETVRELHRAQSLVAHRAHEPLAAYGLGWRLENHRGRTVSQHSGSVDGINSLVYLLPGENLGVFVSANVHTGFTTALARTIVDAYLGVDGEDWHAASFAAYTDRKAKVRAERDAIHAARIPGTRPGGPLSTFAGRYADPLYADAEVRVERGRLVLQLWGDDLQVADLEHWHHDTFRAVWRNRAMREEFVWFTRGRDGGFEQLHIEWNLRPDLLQVGAYPSSYRRVATFLREPSVD</sequence>
<dbReference type="PANTHER" id="PTHR46825">
    <property type="entry name" value="D-ALANYL-D-ALANINE-CARBOXYPEPTIDASE/ENDOPEPTIDASE AMPH"/>
    <property type="match status" value="1"/>
</dbReference>
<gene>
    <name evidence="3" type="ORF">E2F46_13235</name>
</gene>
<keyword evidence="3" id="KW-0378">Hydrolase</keyword>
<evidence type="ECO:0000313" key="3">
    <source>
        <dbReference type="EMBL" id="TDK22719.1"/>
    </source>
</evidence>
<dbReference type="InterPro" id="IPR050491">
    <property type="entry name" value="AmpC-like"/>
</dbReference>
<proteinExistence type="predicted"/>
<dbReference type="InterPro" id="IPR012338">
    <property type="entry name" value="Beta-lactam/transpept-like"/>
</dbReference>
<comment type="caution">
    <text evidence="3">The sequence shown here is derived from an EMBL/GenBank/DDBJ whole genome shotgun (WGS) entry which is preliminary data.</text>
</comment>
<feature type="domain" description="Beta-lactamase-related" evidence="1">
    <location>
        <begin position="52"/>
        <end position="375"/>
    </location>
</feature>
<name>A0A4V3ALF9_9GAMM</name>
<keyword evidence="4" id="KW-1185">Reference proteome</keyword>
<organism evidence="3 4">
    <name type="scientific">Luteimonas aestuarii</name>
    <dbReference type="NCBI Taxonomy" id="453837"/>
    <lineage>
        <taxon>Bacteria</taxon>
        <taxon>Pseudomonadati</taxon>
        <taxon>Pseudomonadota</taxon>
        <taxon>Gammaproteobacteria</taxon>
        <taxon>Lysobacterales</taxon>
        <taxon>Lysobacteraceae</taxon>
        <taxon>Luteimonas</taxon>
    </lineage>
</organism>
<dbReference type="Proteomes" id="UP000294796">
    <property type="component" value="Unassembled WGS sequence"/>
</dbReference>
<evidence type="ECO:0000313" key="4">
    <source>
        <dbReference type="Proteomes" id="UP000294796"/>
    </source>
</evidence>
<dbReference type="InterPro" id="IPR001466">
    <property type="entry name" value="Beta-lactam-related"/>
</dbReference>
<evidence type="ECO:0000259" key="1">
    <source>
        <dbReference type="Pfam" id="PF00144"/>
    </source>
</evidence>
<dbReference type="Pfam" id="PF00144">
    <property type="entry name" value="Beta-lactamase"/>
    <property type="match status" value="1"/>
</dbReference>
<dbReference type="Gene3D" id="3.40.710.10">
    <property type="entry name" value="DD-peptidase/beta-lactamase superfamily"/>
    <property type="match status" value="1"/>
</dbReference>
<dbReference type="GO" id="GO:0016787">
    <property type="term" value="F:hydrolase activity"/>
    <property type="evidence" value="ECO:0007669"/>
    <property type="project" value="UniProtKB-KW"/>
</dbReference>
<evidence type="ECO:0000259" key="2">
    <source>
        <dbReference type="Pfam" id="PF11954"/>
    </source>
</evidence>
<dbReference type="InterPro" id="IPR021860">
    <property type="entry name" value="Peptidase_S12_Pab87-rel_C"/>
</dbReference>
<dbReference type="EMBL" id="SMTF01000012">
    <property type="protein sequence ID" value="TDK22719.1"/>
    <property type="molecule type" value="Genomic_DNA"/>
</dbReference>
<feature type="domain" description="Peptidase S12 Pab87-related C-terminal" evidence="2">
    <location>
        <begin position="422"/>
        <end position="514"/>
    </location>
</feature>
<dbReference type="OrthoDB" id="119951at2"/>
<dbReference type="SUPFAM" id="SSF56601">
    <property type="entry name" value="beta-lactamase/transpeptidase-like"/>
    <property type="match status" value="1"/>
</dbReference>
<reference evidence="3 4" key="1">
    <citation type="submission" date="2019-03" db="EMBL/GenBank/DDBJ databases">
        <title>Luteimonas zhaokaii sp.nov., isolated from the rectal contents of Plateau pika in Yushu, Qinghai Province, China.</title>
        <authorList>
            <person name="Zhang G."/>
        </authorList>
    </citation>
    <scope>NUCLEOTIDE SEQUENCE [LARGE SCALE GENOMIC DNA]</scope>
    <source>
        <strain evidence="3 4">B9</strain>
    </source>
</reference>
<accession>A0A4V3ALF9</accession>
<protein>
    <submittedName>
        <fullName evidence="3">Serine hydrolase</fullName>
    </submittedName>
</protein>
<dbReference type="PANTHER" id="PTHR46825:SF15">
    <property type="entry name" value="BETA-LACTAMASE-RELATED DOMAIN-CONTAINING PROTEIN"/>
    <property type="match status" value="1"/>
</dbReference>
<dbReference type="AlphaFoldDB" id="A0A4V3ALF9"/>
<dbReference type="Gene3D" id="2.40.128.600">
    <property type="match status" value="1"/>
</dbReference>
<dbReference type="Pfam" id="PF11954">
    <property type="entry name" value="DUF3471"/>
    <property type="match status" value="1"/>
</dbReference>